<dbReference type="InterPro" id="IPR050283">
    <property type="entry name" value="E-box_TF_Regulators"/>
</dbReference>
<dbReference type="EMBL" id="MU827800">
    <property type="protein sequence ID" value="KAJ7327746.1"/>
    <property type="molecule type" value="Genomic_DNA"/>
</dbReference>
<dbReference type="Proteomes" id="UP001163046">
    <property type="component" value="Unassembled WGS sequence"/>
</dbReference>
<dbReference type="GO" id="GO:0000977">
    <property type="term" value="F:RNA polymerase II transcription regulatory region sequence-specific DNA binding"/>
    <property type="evidence" value="ECO:0007669"/>
    <property type="project" value="TreeGrafter"/>
</dbReference>
<evidence type="ECO:0000256" key="3">
    <source>
        <dbReference type="ARBA" id="ARBA00023125"/>
    </source>
</evidence>
<dbReference type="SMART" id="SM00353">
    <property type="entry name" value="HLH"/>
    <property type="match status" value="1"/>
</dbReference>
<feature type="region of interest" description="Disordered" evidence="6">
    <location>
        <begin position="87"/>
        <end position="151"/>
    </location>
</feature>
<protein>
    <submittedName>
        <fullName evidence="8">Heart- and neural crest derivatives-expressed protein 2</fullName>
    </submittedName>
</protein>
<dbReference type="SUPFAM" id="SSF47459">
    <property type="entry name" value="HLH, helix-loop-helix DNA-binding domain"/>
    <property type="match status" value="1"/>
</dbReference>
<sequence>MGDHNVQRTDLDEESLPPASRQDVGGGCRRRKAKPKTATSRKERRRTQNINAAFDDLRKHIPNVPSDTKLSKIKTLKLAMSYIHHLQNQLEDETHDQEIATPTEESRRKTDNNDIESNDSSSNDQVDSPKSGDEKQRYGNSAPQRRSSRTGWPQHVWALELMGNLKQQSVA</sequence>
<dbReference type="AlphaFoldDB" id="A0A9W9Y9N5"/>
<reference evidence="8" key="1">
    <citation type="submission" date="2023-01" db="EMBL/GenBank/DDBJ databases">
        <title>Genome assembly of the deep-sea coral Lophelia pertusa.</title>
        <authorList>
            <person name="Herrera S."/>
            <person name="Cordes E."/>
        </authorList>
    </citation>
    <scope>NUCLEOTIDE SEQUENCE</scope>
    <source>
        <strain evidence="8">USNM1676648</strain>
        <tissue evidence="8">Polyp</tissue>
    </source>
</reference>
<organism evidence="8 9">
    <name type="scientific">Desmophyllum pertusum</name>
    <dbReference type="NCBI Taxonomy" id="174260"/>
    <lineage>
        <taxon>Eukaryota</taxon>
        <taxon>Metazoa</taxon>
        <taxon>Cnidaria</taxon>
        <taxon>Anthozoa</taxon>
        <taxon>Hexacorallia</taxon>
        <taxon>Scleractinia</taxon>
        <taxon>Caryophylliina</taxon>
        <taxon>Caryophylliidae</taxon>
        <taxon>Desmophyllum</taxon>
    </lineage>
</organism>
<evidence type="ECO:0000256" key="4">
    <source>
        <dbReference type="ARBA" id="ARBA00023163"/>
    </source>
</evidence>
<dbReference type="Pfam" id="PF00010">
    <property type="entry name" value="HLH"/>
    <property type="match status" value="1"/>
</dbReference>
<evidence type="ECO:0000256" key="1">
    <source>
        <dbReference type="ARBA" id="ARBA00004123"/>
    </source>
</evidence>
<keyword evidence="5" id="KW-0539">Nucleus</keyword>
<dbReference type="GO" id="GO:0032502">
    <property type="term" value="P:developmental process"/>
    <property type="evidence" value="ECO:0007669"/>
    <property type="project" value="TreeGrafter"/>
</dbReference>
<keyword evidence="9" id="KW-1185">Reference proteome</keyword>
<evidence type="ECO:0000313" key="8">
    <source>
        <dbReference type="EMBL" id="KAJ7327746.1"/>
    </source>
</evidence>
<dbReference type="PROSITE" id="PS50888">
    <property type="entry name" value="BHLH"/>
    <property type="match status" value="1"/>
</dbReference>
<keyword evidence="2" id="KW-0805">Transcription regulation</keyword>
<comment type="subcellular location">
    <subcellularLocation>
        <location evidence="1">Nucleus</location>
    </subcellularLocation>
</comment>
<evidence type="ECO:0000259" key="7">
    <source>
        <dbReference type="PROSITE" id="PS50888"/>
    </source>
</evidence>
<dbReference type="OrthoDB" id="10055449at2759"/>
<evidence type="ECO:0000256" key="6">
    <source>
        <dbReference type="SAM" id="MobiDB-lite"/>
    </source>
</evidence>
<evidence type="ECO:0000256" key="2">
    <source>
        <dbReference type="ARBA" id="ARBA00023015"/>
    </source>
</evidence>
<dbReference type="InterPro" id="IPR036638">
    <property type="entry name" value="HLH_DNA-bd_sf"/>
</dbReference>
<feature type="region of interest" description="Disordered" evidence="6">
    <location>
        <begin position="1"/>
        <end position="69"/>
    </location>
</feature>
<feature type="compositionally biased region" description="Basic and acidic residues" evidence="6">
    <location>
        <begin position="1"/>
        <end position="10"/>
    </location>
</feature>
<proteinExistence type="predicted"/>
<dbReference type="PANTHER" id="PTHR23349:SF68">
    <property type="entry name" value="FI14601P"/>
    <property type="match status" value="1"/>
</dbReference>
<name>A0A9W9Y9N5_9CNID</name>
<evidence type="ECO:0000256" key="5">
    <source>
        <dbReference type="ARBA" id="ARBA00023242"/>
    </source>
</evidence>
<comment type="caution">
    <text evidence="8">The sequence shown here is derived from an EMBL/GenBank/DDBJ whole genome shotgun (WGS) entry which is preliminary data.</text>
</comment>
<keyword evidence="4" id="KW-0804">Transcription</keyword>
<dbReference type="GO" id="GO:0000981">
    <property type="term" value="F:DNA-binding transcription factor activity, RNA polymerase II-specific"/>
    <property type="evidence" value="ECO:0007669"/>
    <property type="project" value="TreeGrafter"/>
</dbReference>
<evidence type="ECO:0000313" key="9">
    <source>
        <dbReference type="Proteomes" id="UP001163046"/>
    </source>
</evidence>
<dbReference type="GO" id="GO:0046983">
    <property type="term" value="F:protein dimerization activity"/>
    <property type="evidence" value="ECO:0007669"/>
    <property type="project" value="InterPro"/>
</dbReference>
<dbReference type="GO" id="GO:0005634">
    <property type="term" value="C:nucleus"/>
    <property type="evidence" value="ECO:0007669"/>
    <property type="project" value="UniProtKB-SubCell"/>
</dbReference>
<gene>
    <name evidence="8" type="primary">HAND2_1</name>
    <name evidence="8" type="ORF">OS493_026624</name>
</gene>
<dbReference type="FunFam" id="4.10.280.10:FF:000010">
    <property type="entry name" value="Scleraxis bHLH transcription factor"/>
    <property type="match status" value="1"/>
</dbReference>
<dbReference type="PANTHER" id="PTHR23349">
    <property type="entry name" value="BASIC HELIX-LOOP-HELIX TRANSCRIPTION FACTOR, TWIST"/>
    <property type="match status" value="1"/>
</dbReference>
<feature type="compositionally biased region" description="Polar residues" evidence="6">
    <location>
        <begin position="138"/>
        <end position="151"/>
    </location>
</feature>
<accession>A0A9W9Y9N5</accession>
<feature type="domain" description="BHLH" evidence="7">
    <location>
        <begin position="34"/>
        <end position="86"/>
    </location>
</feature>
<keyword evidence="3" id="KW-0238">DNA-binding</keyword>
<dbReference type="Gene3D" id="4.10.280.10">
    <property type="entry name" value="Helix-loop-helix DNA-binding domain"/>
    <property type="match status" value="1"/>
</dbReference>
<dbReference type="InterPro" id="IPR011598">
    <property type="entry name" value="bHLH_dom"/>
</dbReference>